<evidence type="ECO:0000313" key="4">
    <source>
        <dbReference type="Proteomes" id="UP000433309"/>
    </source>
</evidence>
<comment type="caution">
    <text evidence="3">The sequence shown here is derived from an EMBL/GenBank/DDBJ whole genome shotgun (WGS) entry which is preliminary data.</text>
</comment>
<evidence type="ECO:0000259" key="2">
    <source>
        <dbReference type="Pfam" id="PF22725"/>
    </source>
</evidence>
<dbReference type="PANTHER" id="PTHR43708">
    <property type="entry name" value="CONSERVED EXPRESSED OXIDOREDUCTASE (EUROFUNG)"/>
    <property type="match status" value="1"/>
</dbReference>
<dbReference type="Gene3D" id="3.40.50.720">
    <property type="entry name" value="NAD(P)-binding Rossmann-like Domain"/>
    <property type="match status" value="1"/>
</dbReference>
<dbReference type="SUPFAM" id="SSF55347">
    <property type="entry name" value="Glyceraldehyde-3-phosphate dehydrogenase-like, C-terminal domain"/>
    <property type="match status" value="1"/>
</dbReference>
<dbReference type="InterPro" id="IPR055170">
    <property type="entry name" value="GFO_IDH_MocA-like_dom"/>
</dbReference>
<gene>
    <name evidence="3" type="ORF">GJ699_07415</name>
</gene>
<organism evidence="3 4">
    <name type="scientific">Duganella guangzhouensis</name>
    <dbReference type="NCBI Taxonomy" id="2666084"/>
    <lineage>
        <taxon>Bacteria</taxon>
        <taxon>Pseudomonadati</taxon>
        <taxon>Pseudomonadota</taxon>
        <taxon>Betaproteobacteria</taxon>
        <taxon>Burkholderiales</taxon>
        <taxon>Oxalobacteraceae</taxon>
        <taxon>Telluria group</taxon>
        <taxon>Duganella</taxon>
    </lineage>
</organism>
<accession>A0A6I2KV62</accession>
<dbReference type="Proteomes" id="UP000433309">
    <property type="component" value="Unassembled WGS sequence"/>
</dbReference>
<dbReference type="PANTHER" id="PTHR43708:SF3">
    <property type="entry name" value="OXIDOREDUCTASE"/>
    <property type="match status" value="1"/>
</dbReference>
<evidence type="ECO:0000313" key="3">
    <source>
        <dbReference type="EMBL" id="MRW89808.1"/>
    </source>
</evidence>
<dbReference type="AlphaFoldDB" id="A0A6I2KV62"/>
<proteinExistence type="predicted"/>
<dbReference type="RefSeq" id="WP_154374645.1">
    <property type="nucleotide sequence ID" value="NZ_WKJK01000003.1"/>
</dbReference>
<dbReference type="Pfam" id="PF22725">
    <property type="entry name" value="GFO_IDH_MocA_C3"/>
    <property type="match status" value="1"/>
</dbReference>
<name>A0A6I2KV62_9BURK</name>
<evidence type="ECO:0000259" key="1">
    <source>
        <dbReference type="Pfam" id="PF01408"/>
    </source>
</evidence>
<dbReference type="Gene3D" id="3.30.360.10">
    <property type="entry name" value="Dihydrodipicolinate Reductase, domain 2"/>
    <property type="match status" value="1"/>
</dbReference>
<keyword evidence="4" id="KW-1185">Reference proteome</keyword>
<dbReference type="EMBL" id="WKJK01000003">
    <property type="protein sequence ID" value="MRW89808.1"/>
    <property type="molecule type" value="Genomic_DNA"/>
</dbReference>
<dbReference type="InterPro" id="IPR000683">
    <property type="entry name" value="Gfo/Idh/MocA-like_OxRdtase_N"/>
</dbReference>
<reference evidence="3 4" key="1">
    <citation type="submission" date="2019-11" db="EMBL/GenBank/DDBJ databases">
        <title>Novel species isolated from a subtropical stream in China.</title>
        <authorList>
            <person name="Lu H."/>
        </authorList>
    </citation>
    <scope>NUCLEOTIDE SEQUENCE [LARGE SCALE GENOMIC DNA]</scope>
    <source>
        <strain evidence="3 4">FT80W</strain>
    </source>
</reference>
<sequence>MSRRIRLGMVGGGEGAFIGAVHRIAARLDDRYELVAGALSSSAEASRRSGAALGLAPERVYDDYRAMALAEAAREDGIEAVSIVTPNHVHAPAAQAFLEAGIHVICDKPVTTNSADARMLEALAQQRGLIFAVTHNYSANAMVRHARQMVRDGELGEIRVVQVEYAQDWLAEPLEQGGQKQAAWRTDPAKSGGGAIGDIGSHAWQLADTIVGRPLESLSAELTSFVPGRAVDDNVQVLLRYQGGARGALWASQIAPGCANELRIRVFGSKGGIQWRQEQPEELLWTPLGEPTRIIRRGTPAASGAAARLSRIPGGHPEGYLEAFASLYSEVAEHLLAAREGRAPAPDAEFPTIDDGLRGVLFIEAVQKSSQAGGNWVALETK</sequence>
<protein>
    <submittedName>
        <fullName evidence="3">Gfo/Idh/MocA family oxidoreductase</fullName>
    </submittedName>
</protein>
<dbReference type="GO" id="GO:0000166">
    <property type="term" value="F:nucleotide binding"/>
    <property type="evidence" value="ECO:0007669"/>
    <property type="project" value="InterPro"/>
</dbReference>
<dbReference type="SUPFAM" id="SSF51735">
    <property type="entry name" value="NAD(P)-binding Rossmann-fold domains"/>
    <property type="match status" value="1"/>
</dbReference>
<dbReference type="InterPro" id="IPR036291">
    <property type="entry name" value="NAD(P)-bd_dom_sf"/>
</dbReference>
<dbReference type="Pfam" id="PF01408">
    <property type="entry name" value="GFO_IDH_MocA"/>
    <property type="match status" value="1"/>
</dbReference>
<dbReference type="InterPro" id="IPR051317">
    <property type="entry name" value="Gfo/Idh/MocA_oxidoreduct"/>
</dbReference>
<feature type="domain" description="Gfo/Idh/MocA-like oxidoreductase N-terminal" evidence="1">
    <location>
        <begin position="5"/>
        <end position="135"/>
    </location>
</feature>
<feature type="domain" description="GFO/IDH/MocA-like oxidoreductase" evidence="2">
    <location>
        <begin position="143"/>
        <end position="273"/>
    </location>
</feature>